<dbReference type="InterPro" id="IPR039361">
    <property type="entry name" value="Cyclin"/>
</dbReference>
<evidence type="ECO:0000259" key="7">
    <source>
        <dbReference type="SMART" id="SM00385"/>
    </source>
</evidence>
<evidence type="ECO:0000256" key="4">
    <source>
        <dbReference type="ARBA" id="ARBA00023306"/>
    </source>
</evidence>
<dbReference type="CDD" id="cd20512">
    <property type="entry name" value="CYCLIN_CLBs_yeast_rpt2"/>
    <property type="match status" value="1"/>
</dbReference>
<organism evidence="10">
    <name type="scientific">Schizophyllum commune (strain H4-8 / FGSC 9210)</name>
    <name type="common">Split gill fungus</name>
    <dbReference type="NCBI Taxonomy" id="578458"/>
    <lineage>
        <taxon>Eukaryota</taxon>
        <taxon>Fungi</taxon>
        <taxon>Dikarya</taxon>
        <taxon>Basidiomycota</taxon>
        <taxon>Agaricomycotina</taxon>
        <taxon>Agaricomycetes</taxon>
        <taxon>Agaricomycetidae</taxon>
        <taxon>Agaricales</taxon>
        <taxon>Schizophyllaceae</taxon>
        <taxon>Schizophyllum</taxon>
    </lineage>
</organism>
<accession>D8Q4J0</accession>
<dbReference type="InterPro" id="IPR013763">
    <property type="entry name" value="Cyclin-like_dom"/>
</dbReference>
<dbReference type="FunFam" id="1.10.472.10:FF:000005">
    <property type="entry name" value="G2/mitotic-specific cyclin B"/>
    <property type="match status" value="1"/>
</dbReference>
<comment type="similarity">
    <text evidence="1">Belongs to the cyclin family. Cyclin AB subfamily.</text>
</comment>
<dbReference type="GO" id="GO:0051301">
    <property type="term" value="P:cell division"/>
    <property type="evidence" value="ECO:0007669"/>
    <property type="project" value="UniProtKB-KW"/>
</dbReference>
<dbReference type="FunFam" id="1.10.472.10:FF:000001">
    <property type="entry name" value="G2/mitotic-specific cyclin"/>
    <property type="match status" value="1"/>
</dbReference>
<protein>
    <recommendedName>
        <fullName evidence="11">Cyclin N-terminal domain-containing protein</fullName>
    </recommendedName>
</protein>
<dbReference type="Proteomes" id="UP000007431">
    <property type="component" value="Unassembled WGS sequence"/>
</dbReference>
<dbReference type="Gene3D" id="1.10.472.10">
    <property type="entry name" value="Cyclin-like"/>
    <property type="match status" value="2"/>
</dbReference>
<dbReference type="PANTHER" id="PTHR10177">
    <property type="entry name" value="CYCLINS"/>
    <property type="match status" value="1"/>
</dbReference>
<dbReference type="Pfam" id="PF02984">
    <property type="entry name" value="Cyclin_C"/>
    <property type="match status" value="1"/>
</dbReference>
<dbReference type="STRING" id="578458.D8Q4J0"/>
<name>D8Q4J0_SCHCM</name>
<evidence type="ECO:0000313" key="10">
    <source>
        <dbReference type="Proteomes" id="UP000007431"/>
    </source>
</evidence>
<keyword evidence="2" id="KW-0132">Cell division</keyword>
<dbReference type="InterPro" id="IPR004367">
    <property type="entry name" value="Cyclin_C-dom"/>
</dbReference>
<evidence type="ECO:0000256" key="1">
    <source>
        <dbReference type="ARBA" id="ARBA00006955"/>
    </source>
</evidence>
<dbReference type="SMART" id="SM00385">
    <property type="entry name" value="CYCLIN"/>
    <property type="match status" value="2"/>
</dbReference>
<dbReference type="VEuPathDB" id="FungiDB:SCHCODRAFT_02701503"/>
<keyword evidence="3 5" id="KW-0195">Cyclin</keyword>
<dbReference type="EMBL" id="GL377306">
    <property type="protein sequence ID" value="EFI96801.1"/>
    <property type="molecule type" value="Genomic_DNA"/>
</dbReference>
<dbReference type="OMA" id="EFQISHY"/>
<keyword evidence="4" id="KW-0131">Cell cycle</keyword>
<dbReference type="Pfam" id="PF00134">
    <property type="entry name" value="Cyclin_N"/>
    <property type="match status" value="1"/>
</dbReference>
<dbReference type="GeneID" id="9589634"/>
<feature type="domain" description="Cyclin C-terminal" evidence="8">
    <location>
        <begin position="378"/>
        <end position="492"/>
    </location>
</feature>
<dbReference type="SMART" id="SM01332">
    <property type="entry name" value="Cyclin_C"/>
    <property type="match status" value="1"/>
</dbReference>
<reference evidence="9 10" key="1">
    <citation type="journal article" date="2010" name="Nat. Biotechnol.">
        <title>Genome sequence of the model mushroom Schizophyllum commune.</title>
        <authorList>
            <person name="Ohm R.A."/>
            <person name="de Jong J.F."/>
            <person name="Lugones L.G."/>
            <person name="Aerts A."/>
            <person name="Kothe E."/>
            <person name="Stajich J.E."/>
            <person name="de Vries R.P."/>
            <person name="Record E."/>
            <person name="Levasseur A."/>
            <person name="Baker S.E."/>
            <person name="Bartholomew K.A."/>
            <person name="Coutinho P.M."/>
            <person name="Erdmann S."/>
            <person name="Fowler T.J."/>
            <person name="Gathman A.C."/>
            <person name="Lombard V."/>
            <person name="Henrissat B."/>
            <person name="Knabe N."/>
            <person name="Kuees U."/>
            <person name="Lilly W.W."/>
            <person name="Lindquist E."/>
            <person name="Lucas S."/>
            <person name="Magnuson J.K."/>
            <person name="Piumi F."/>
            <person name="Raudaskoski M."/>
            <person name="Salamov A."/>
            <person name="Schmutz J."/>
            <person name="Schwarze F.W.M.R."/>
            <person name="vanKuyk P.A."/>
            <person name="Horton J.S."/>
            <person name="Grigoriev I.V."/>
            <person name="Woesten H.A.B."/>
        </authorList>
    </citation>
    <scope>NUCLEOTIDE SEQUENCE [LARGE SCALE GENOMIC DNA]</scope>
    <source>
        <strain evidence="10">H4-8 / FGSC 9210</strain>
    </source>
</reference>
<evidence type="ECO:0000256" key="5">
    <source>
        <dbReference type="RuleBase" id="RU000383"/>
    </source>
</evidence>
<dbReference type="RefSeq" id="XP_003031704.1">
    <property type="nucleotide sequence ID" value="XM_003031658.1"/>
</dbReference>
<evidence type="ECO:0000259" key="8">
    <source>
        <dbReference type="SMART" id="SM01332"/>
    </source>
</evidence>
<keyword evidence="10" id="KW-1185">Reference proteome</keyword>
<dbReference type="eggNOG" id="KOG0653">
    <property type="taxonomic scope" value="Eukaryota"/>
</dbReference>
<evidence type="ECO:0000256" key="3">
    <source>
        <dbReference type="ARBA" id="ARBA00023127"/>
    </source>
</evidence>
<proteinExistence type="inferred from homology"/>
<gene>
    <name evidence="9" type="ORF">SCHCODRAFT_67928</name>
</gene>
<dbReference type="AlphaFoldDB" id="D8Q4J0"/>
<evidence type="ECO:0008006" key="11">
    <source>
        <dbReference type="Google" id="ProtNLM"/>
    </source>
</evidence>
<evidence type="ECO:0000256" key="6">
    <source>
        <dbReference type="SAM" id="MobiDB-lite"/>
    </source>
</evidence>
<dbReference type="InterPro" id="IPR036915">
    <property type="entry name" value="Cyclin-like_sf"/>
</dbReference>
<feature type="domain" description="Cyclin-like" evidence="7">
    <location>
        <begin position="284"/>
        <end position="368"/>
    </location>
</feature>
<feature type="compositionally biased region" description="Basic and acidic residues" evidence="6">
    <location>
        <begin position="80"/>
        <end position="89"/>
    </location>
</feature>
<feature type="domain" description="Cyclin-like" evidence="7">
    <location>
        <begin position="382"/>
        <end position="462"/>
    </location>
</feature>
<dbReference type="GO" id="GO:0016538">
    <property type="term" value="F:cyclin-dependent protein serine/threonine kinase regulator activity"/>
    <property type="evidence" value="ECO:0007669"/>
    <property type="project" value="UniProtKB-ARBA"/>
</dbReference>
<sequence length="503" mass="57030">MATNNIRLPARRPALHRGKGDENAIKRQSTALGGDGPKRFAAGAMKATRAALGEIPTAMNRKNDVIPGKGLGKEKEVLKEEVGVKRSRPESGGLPPQRIPLGPGRVAPAISQPVNVRRTSAAARIPVLADAIRRGVSKASAPEPVRQQVIYDESADVGMDVEDQMEDDELVIVHDSVLDQDEEEMAGVEDEEPAVFPLSSPEPEKAPRMWPECSTAQADRQTRELEAVRAAFTDHDPEDDNMVSEYANEIFEYMSELEEELMPVADYIDGQNEITWAMRQTLIDWLLQVHLRYHLMPETLWIATNIIDRFLSKRVVSMVKLQLVGITAMFIAAKYEEILAPSVDEFVFMTEKGYKKEEILKGERIVLQTLDFKISHYCSPYSWMRRISRADDYDIQTRTLSKFLIEITLLDHRFIRVKPSLVAAVGMYCARKMLGGDWNEAFVYHSGYTEEYLIPGHNMLVEKMQEAGFTRTYLYKKYGHKKFLKASVFATEWARSQRDELMD</sequence>
<dbReference type="HOGENOM" id="CLU_020695_10_6_1"/>
<evidence type="ECO:0000256" key="2">
    <source>
        <dbReference type="ARBA" id="ARBA00022618"/>
    </source>
</evidence>
<dbReference type="KEGG" id="scm:SCHCO_02701503"/>
<dbReference type="InterPro" id="IPR006671">
    <property type="entry name" value="Cyclin_N"/>
</dbReference>
<dbReference type="InParanoid" id="D8Q4J0"/>
<dbReference type="OrthoDB" id="5590282at2759"/>
<evidence type="ECO:0000313" key="9">
    <source>
        <dbReference type="EMBL" id="EFI96801.1"/>
    </source>
</evidence>
<feature type="region of interest" description="Disordered" evidence="6">
    <location>
        <begin position="1"/>
        <end position="37"/>
    </location>
</feature>
<dbReference type="SUPFAM" id="SSF47954">
    <property type="entry name" value="Cyclin-like"/>
    <property type="match status" value="2"/>
</dbReference>
<feature type="region of interest" description="Disordered" evidence="6">
    <location>
        <begin position="80"/>
        <end position="106"/>
    </location>
</feature>
<dbReference type="GO" id="GO:0044772">
    <property type="term" value="P:mitotic cell cycle phase transition"/>
    <property type="evidence" value="ECO:0007669"/>
    <property type="project" value="UniProtKB-ARBA"/>
</dbReference>